<evidence type="ECO:0000313" key="3">
    <source>
        <dbReference type="Proteomes" id="UP000326336"/>
    </source>
</evidence>
<evidence type="ECO:0000259" key="1">
    <source>
        <dbReference type="Pfam" id="PF18765"/>
    </source>
</evidence>
<protein>
    <submittedName>
        <fullName evidence="2">Nucleotidyltransferase domain-containing protein</fullName>
    </submittedName>
</protein>
<dbReference type="Gene3D" id="3.30.460.10">
    <property type="entry name" value="Beta Polymerase, domain 2"/>
    <property type="match status" value="1"/>
</dbReference>
<accession>A0A5N5RM33</accession>
<comment type="caution">
    <text evidence="2">The sequence shown here is derived from an EMBL/GenBank/DDBJ whole genome shotgun (WGS) entry which is preliminary data.</text>
</comment>
<dbReference type="EMBL" id="RQSP01000003">
    <property type="protein sequence ID" value="KAB5608364.1"/>
    <property type="molecule type" value="Genomic_DNA"/>
</dbReference>
<dbReference type="AlphaFoldDB" id="A0A5N5RM33"/>
<dbReference type="Pfam" id="PF18765">
    <property type="entry name" value="Polbeta"/>
    <property type="match status" value="1"/>
</dbReference>
<dbReference type="SUPFAM" id="SSF81301">
    <property type="entry name" value="Nucleotidyltransferase"/>
    <property type="match status" value="1"/>
</dbReference>
<dbReference type="InterPro" id="IPR041633">
    <property type="entry name" value="Polbeta"/>
</dbReference>
<sequence length="134" mass="14868">MTATMAPVMQTDGGQYGKAPSPSEIAAVARPIARQYGIVELYLFGSMANGNAAPDSDIDLIYGTSDDVMRVRRVVNFRNALREAFGRDIDLVPVSYITQPESKPYNELIRSLFVRNVSTKPILRILPEECEEND</sequence>
<keyword evidence="3" id="KW-1185">Reference proteome</keyword>
<proteinExistence type="predicted"/>
<name>A0A5N5RM33_9BIFI</name>
<dbReference type="RefSeq" id="WP_151916051.1">
    <property type="nucleotide sequence ID" value="NZ_RQSP01000003.1"/>
</dbReference>
<dbReference type="GO" id="GO:0016740">
    <property type="term" value="F:transferase activity"/>
    <property type="evidence" value="ECO:0007669"/>
    <property type="project" value="UniProtKB-KW"/>
</dbReference>
<evidence type="ECO:0000313" key="2">
    <source>
        <dbReference type="EMBL" id="KAB5608364.1"/>
    </source>
</evidence>
<dbReference type="CDD" id="cd05403">
    <property type="entry name" value="NT_KNTase_like"/>
    <property type="match status" value="1"/>
</dbReference>
<dbReference type="Proteomes" id="UP000326336">
    <property type="component" value="Unassembled WGS sequence"/>
</dbReference>
<dbReference type="InterPro" id="IPR043519">
    <property type="entry name" value="NT_sf"/>
</dbReference>
<reference evidence="2 3" key="1">
    <citation type="journal article" date="2019" name="Int. J. Syst. Evol. Microbiol.">
        <title>Bifidobacterium jacchi sp. nov., isolated from the faeces of a baby common marmoset (Callithrix jacchus).</title>
        <authorList>
            <person name="Modesto M."/>
            <person name="Watanabe K."/>
            <person name="Arita M."/>
            <person name="Satti M."/>
            <person name="Oki K."/>
            <person name="Sciavilla P."/>
            <person name="Patavino C."/>
            <person name="Camma C."/>
            <person name="Michelini S."/>
            <person name="Sgorbati B."/>
            <person name="Mattarelli P."/>
        </authorList>
    </citation>
    <scope>NUCLEOTIDE SEQUENCE [LARGE SCALE GENOMIC DNA]</scope>
    <source>
        <strain evidence="2 3">MRM 9.3</strain>
    </source>
</reference>
<keyword evidence="2" id="KW-0808">Transferase</keyword>
<organism evidence="2 3">
    <name type="scientific">Bifidobacterium jacchi</name>
    <dbReference type="NCBI Taxonomy" id="2490545"/>
    <lineage>
        <taxon>Bacteria</taxon>
        <taxon>Bacillati</taxon>
        <taxon>Actinomycetota</taxon>
        <taxon>Actinomycetes</taxon>
        <taxon>Bifidobacteriales</taxon>
        <taxon>Bifidobacteriaceae</taxon>
        <taxon>Bifidobacterium</taxon>
    </lineage>
</organism>
<feature type="domain" description="Polymerase beta nucleotidyltransferase" evidence="1">
    <location>
        <begin position="33"/>
        <end position="95"/>
    </location>
</feature>
<dbReference type="OrthoDB" id="9803128at2"/>
<gene>
    <name evidence="2" type="ORF">EHS19_01710</name>
</gene>